<comment type="caution">
    <text evidence="1">The sequence shown here is derived from an EMBL/GenBank/DDBJ whole genome shotgun (WGS) entry which is preliminary data.</text>
</comment>
<dbReference type="GeneID" id="98309600"/>
<dbReference type="PATRIC" id="fig|1423759.3.peg.1060"/>
<evidence type="ECO:0008006" key="3">
    <source>
        <dbReference type="Google" id="ProtNLM"/>
    </source>
</evidence>
<dbReference type="AlphaFoldDB" id="A0A0R1MRX2"/>
<dbReference type="STRING" id="1423759.FC92_GL001005"/>
<organism evidence="1 2">
    <name type="scientific">Liquorilactobacillus hordei DSM 19519</name>
    <dbReference type="NCBI Taxonomy" id="1423759"/>
    <lineage>
        <taxon>Bacteria</taxon>
        <taxon>Bacillati</taxon>
        <taxon>Bacillota</taxon>
        <taxon>Bacilli</taxon>
        <taxon>Lactobacillales</taxon>
        <taxon>Lactobacillaceae</taxon>
        <taxon>Liquorilactobacillus</taxon>
    </lineage>
</organism>
<name>A0A0R1MRX2_9LACO</name>
<dbReference type="Gene3D" id="1.10.390.20">
    <property type="match status" value="1"/>
</dbReference>
<keyword evidence="2" id="KW-1185">Reference proteome</keyword>
<proteinExistence type="predicted"/>
<dbReference type="Proteomes" id="UP000051448">
    <property type="component" value="Unassembled WGS sequence"/>
</dbReference>
<evidence type="ECO:0000313" key="2">
    <source>
        <dbReference type="Proteomes" id="UP000051448"/>
    </source>
</evidence>
<gene>
    <name evidence="1" type="ORF">FC92_GL001005</name>
</gene>
<reference evidence="1 2" key="1">
    <citation type="journal article" date="2015" name="Genome Announc.">
        <title>Expanding the biotechnology potential of lactobacilli through comparative genomics of 213 strains and associated genera.</title>
        <authorList>
            <person name="Sun Z."/>
            <person name="Harris H.M."/>
            <person name="McCann A."/>
            <person name="Guo C."/>
            <person name="Argimon S."/>
            <person name="Zhang W."/>
            <person name="Yang X."/>
            <person name="Jeffery I.B."/>
            <person name="Cooney J.C."/>
            <person name="Kagawa T.F."/>
            <person name="Liu W."/>
            <person name="Song Y."/>
            <person name="Salvetti E."/>
            <person name="Wrobel A."/>
            <person name="Rasinkangas P."/>
            <person name="Parkhill J."/>
            <person name="Rea M.C."/>
            <person name="O'Sullivan O."/>
            <person name="Ritari J."/>
            <person name="Douillard F.P."/>
            <person name="Paul Ross R."/>
            <person name="Yang R."/>
            <person name="Briner A.E."/>
            <person name="Felis G.E."/>
            <person name="de Vos W.M."/>
            <person name="Barrangou R."/>
            <person name="Klaenhammer T.R."/>
            <person name="Caufield P.W."/>
            <person name="Cui Y."/>
            <person name="Zhang H."/>
            <person name="O'Toole P.W."/>
        </authorList>
    </citation>
    <scope>NUCLEOTIDE SEQUENCE [LARGE SCALE GENOMIC DNA]</scope>
    <source>
        <strain evidence="1 2">DSM 19519</strain>
    </source>
</reference>
<dbReference type="RefSeq" id="WP_233419103.1">
    <property type="nucleotide sequence ID" value="NZ_AZDX01000003.1"/>
</dbReference>
<dbReference type="EMBL" id="AZDX01000003">
    <property type="protein sequence ID" value="KRL07938.1"/>
    <property type="molecule type" value="Genomic_DNA"/>
</dbReference>
<evidence type="ECO:0000313" key="1">
    <source>
        <dbReference type="EMBL" id="KRL07938.1"/>
    </source>
</evidence>
<accession>A0A0R1MRX2</accession>
<protein>
    <recommendedName>
        <fullName evidence="3">Flagellin</fullName>
    </recommendedName>
</protein>
<sequence>MYSSIGTQAQSVHTQPIRNVSTTIQVIDTDGSIIDTIAGKTTGGSLSVTADSLTRRTGTLTMVVDPDYIPKDGGVVWFGKQFKLYQGIQDLTTSGHPVVNFLLGTFLVDEETLAISASDSSISIKLSDKMTQYDEKTLENELIIPKGTLISVAIRKVMELVGETTFGYIYESSSDEILTYDYTKEVGSNVTDIIKDLRDMYMDYQCGYNIKGEFEFRKLEIQKSVDTIEPKWIFDSTNQDRADLTLSFSETYNLKNVRNRVVVYGATNTSTGLTPQGVVRITDSKNPFNVDAIGTKTTIIVDTKLSNDIQCVAEAKYNVWKTAHFQESCTISCIPMYIFEPNDLVEIVNPETGNKYRYMIDSFSLDLAIGGDMSITTHKMYYVGLEYGDEEIPIVNAIKKGINQLGWLSLGEQRIKDCYGISGAGENTIVVRFTSISKGGEQAAVTGYTTTKTQTMEFDLMDYQNLNLSSEDGDAGRSKGDYLDRILAHEMFHAVSNDYYGVSNTLDMPVWFKEGFAELIHGGKDRYQSITGFKTDAEKKTYFINKAKALLNNTWESTSEDYVAAYLIASALYYLCGSINAFKQMFTRIKNENNLNLNFLTKLLPLKSTNDEMIEEIIDEMNNMSLWNALNDSNDTDTGSIGGSHFMNIYNKGLDASSVFDDASASTVSSGFKVIYD</sequence>